<dbReference type="Gene3D" id="1.25.40.10">
    <property type="entry name" value="Tetratricopeptide repeat domain"/>
    <property type="match status" value="1"/>
</dbReference>
<dbReference type="EMBL" id="QKVK01000004">
    <property type="protein sequence ID" value="PZF76972.1"/>
    <property type="molecule type" value="Genomic_DNA"/>
</dbReference>
<keyword evidence="3" id="KW-1185">Reference proteome</keyword>
<reference evidence="3" key="1">
    <citation type="submission" date="2018-06" db="EMBL/GenBank/DDBJ databases">
        <title>Aestuariibacter litoralis strain KCTC 52945T.</title>
        <authorList>
            <person name="Li X."/>
            <person name="Salam N."/>
            <person name="Li J.-L."/>
            <person name="Chen Y.-M."/>
            <person name="Yang Z.-W."/>
            <person name="Zhang L.-Y."/>
            <person name="Han M.-X."/>
            <person name="Xiao M."/>
            <person name="Li W.-J."/>
        </authorList>
    </citation>
    <scope>NUCLEOTIDE SEQUENCE [LARGE SCALE GENOMIC DNA]</scope>
    <source>
        <strain evidence="3">KCTC 52945</strain>
    </source>
</reference>
<dbReference type="InterPro" id="IPR050767">
    <property type="entry name" value="Sel1_AlgK"/>
</dbReference>
<comment type="caution">
    <text evidence="2">The sequence shown here is derived from an EMBL/GenBank/DDBJ whole genome shotgun (WGS) entry which is preliminary data.</text>
</comment>
<dbReference type="InterPro" id="IPR011990">
    <property type="entry name" value="TPR-like_helical_dom_sf"/>
</dbReference>
<dbReference type="SUPFAM" id="SSF81901">
    <property type="entry name" value="HCP-like"/>
    <property type="match status" value="2"/>
</dbReference>
<accession>A0A2W2ATG7</accession>
<dbReference type="Proteomes" id="UP000248795">
    <property type="component" value="Unassembled WGS sequence"/>
</dbReference>
<dbReference type="SMART" id="SM00671">
    <property type="entry name" value="SEL1"/>
    <property type="match status" value="5"/>
</dbReference>
<proteinExistence type="predicted"/>
<dbReference type="Pfam" id="PF08238">
    <property type="entry name" value="Sel1"/>
    <property type="match status" value="5"/>
</dbReference>
<evidence type="ECO:0000313" key="2">
    <source>
        <dbReference type="EMBL" id="PZF76972.1"/>
    </source>
</evidence>
<evidence type="ECO:0000256" key="1">
    <source>
        <dbReference type="SAM" id="SignalP"/>
    </source>
</evidence>
<dbReference type="PANTHER" id="PTHR11102:SF160">
    <property type="entry name" value="ERAD-ASSOCIATED E3 UBIQUITIN-PROTEIN LIGASE COMPONENT HRD3"/>
    <property type="match status" value="1"/>
</dbReference>
<dbReference type="PANTHER" id="PTHR11102">
    <property type="entry name" value="SEL-1-LIKE PROTEIN"/>
    <property type="match status" value="1"/>
</dbReference>
<feature type="chain" id="PRO_5015859751" evidence="1">
    <location>
        <begin position="21"/>
        <end position="238"/>
    </location>
</feature>
<dbReference type="RefSeq" id="WP_111198549.1">
    <property type="nucleotide sequence ID" value="NZ_QKVK01000004.1"/>
</dbReference>
<protein>
    <submittedName>
        <fullName evidence="2">Sel1 repeat family protein</fullName>
    </submittedName>
</protein>
<keyword evidence="1" id="KW-0732">Signal</keyword>
<organism evidence="2 3">
    <name type="scientific">Aestuariivirga litoralis</name>
    <dbReference type="NCBI Taxonomy" id="2650924"/>
    <lineage>
        <taxon>Bacteria</taxon>
        <taxon>Pseudomonadati</taxon>
        <taxon>Pseudomonadota</taxon>
        <taxon>Alphaproteobacteria</taxon>
        <taxon>Hyphomicrobiales</taxon>
        <taxon>Aestuariivirgaceae</taxon>
        <taxon>Aestuariivirga</taxon>
    </lineage>
</organism>
<feature type="signal peptide" evidence="1">
    <location>
        <begin position="1"/>
        <end position="20"/>
    </location>
</feature>
<dbReference type="AlphaFoldDB" id="A0A2W2ATG7"/>
<evidence type="ECO:0000313" key="3">
    <source>
        <dbReference type="Proteomes" id="UP000248795"/>
    </source>
</evidence>
<name>A0A2W2ATG7_9HYPH</name>
<sequence>MRQPVLALAALLLAAAPAAAQSLEELPFDKQMTLAKVGDVDAQYQVGLAYETGKGVAVDEAEAARWFRQAALQGNVEAQYHLARLVSRGAKGLKQDYPTALKLYQDAAAKGFAPAMDALGQAYQQGRGAEVDLARAAEWYQKAADQKLADAQNNLGMLYLEGKGVARDLNKAFSLFEAAAAQNDPWGLNNLGGMYEMGWGTTADKTRALDLYQQALAAGNTRAQANIDRLQGKSAAAE</sequence>
<gene>
    <name evidence="2" type="ORF">DK847_11000</name>
</gene>
<dbReference type="InterPro" id="IPR006597">
    <property type="entry name" value="Sel1-like"/>
</dbReference>